<sequence length="104" mass="11576">MLLLHPIADKGVGGDENEDILKGIDGDGNRPLVELKCFVSAILAPNTVLAPNSVRILAPSLAFLRQRRLDCKDPLNKDELRARRSSTVARRFEGIICDEVRQRQ</sequence>
<organism evidence="1 2">
    <name type="scientific">Phaseolus coccineus</name>
    <name type="common">Scarlet runner bean</name>
    <name type="synonym">Phaseolus multiflorus</name>
    <dbReference type="NCBI Taxonomy" id="3886"/>
    <lineage>
        <taxon>Eukaryota</taxon>
        <taxon>Viridiplantae</taxon>
        <taxon>Streptophyta</taxon>
        <taxon>Embryophyta</taxon>
        <taxon>Tracheophyta</taxon>
        <taxon>Spermatophyta</taxon>
        <taxon>Magnoliopsida</taxon>
        <taxon>eudicotyledons</taxon>
        <taxon>Gunneridae</taxon>
        <taxon>Pentapetalae</taxon>
        <taxon>rosids</taxon>
        <taxon>fabids</taxon>
        <taxon>Fabales</taxon>
        <taxon>Fabaceae</taxon>
        <taxon>Papilionoideae</taxon>
        <taxon>50 kb inversion clade</taxon>
        <taxon>NPAAA clade</taxon>
        <taxon>indigoferoid/millettioid clade</taxon>
        <taxon>Phaseoleae</taxon>
        <taxon>Phaseolus</taxon>
    </lineage>
</organism>
<proteinExistence type="predicted"/>
<evidence type="ECO:0000313" key="1">
    <source>
        <dbReference type="EMBL" id="KAK7348464.1"/>
    </source>
</evidence>
<comment type="caution">
    <text evidence="1">The sequence shown here is derived from an EMBL/GenBank/DDBJ whole genome shotgun (WGS) entry which is preliminary data.</text>
</comment>
<name>A0AAN9M690_PHACN</name>
<evidence type="ECO:0000313" key="2">
    <source>
        <dbReference type="Proteomes" id="UP001374584"/>
    </source>
</evidence>
<gene>
    <name evidence="1" type="ORF">VNO80_23022</name>
</gene>
<protein>
    <submittedName>
        <fullName evidence="1">Uncharacterized protein</fullName>
    </submittedName>
</protein>
<dbReference type="Proteomes" id="UP001374584">
    <property type="component" value="Unassembled WGS sequence"/>
</dbReference>
<dbReference type="AlphaFoldDB" id="A0AAN9M690"/>
<dbReference type="EMBL" id="JAYMYR010000008">
    <property type="protein sequence ID" value="KAK7348464.1"/>
    <property type="molecule type" value="Genomic_DNA"/>
</dbReference>
<reference evidence="1 2" key="1">
    <citation type="submission" date="2024-01" db="EMBL/GenBank/DDBJ databases">
        <title>The genomes of 5 underutilized Papilionoideae crops provide insights into root nodulation and disease resistanc.</title>
        <authorList>
            <person name="Jiang F."/>
        </authorList>
    </citation>
    <scope>NUCLEOTIDE SEQUENCE [LARGE SCALE GENOMIC DNA]</scope>
    <source>
        <strain evidence="1">JINMINGXINNONG_FW02</strain>
        <tissue evidence="1">Leaves</tissue>
    </source>
</reference>
<accession>A0AAN9M690</accession>
<keyword evidence="2" id="KW-1185">Reference proteome</keyword>